<dbReference type="Proteomes" id="UP001454036">
    <property type="component" value="Unassembled WGS sequence"/>
</dbReference>
<dbReference type="AlphaFoldDB" id="A0AAV3P2B9"/>
<name>A0AAV3P2B9_LITER</name>
<feature type="region of interest" description="Disordered" evidence="1">
    <location>
        <begin position="1"/>
        <end position="22"/>
    </location>
</feature>
<accession>A0AAV3P2B9</accession>
<evidence type="ECO:0000313" key="2">
    <source>
        <dbReference type="EMBL" id="GAA0145740.1"/>
    </source>
</evidence>
<proteinExistence type="predicted"/>
<evidence type="ECO:0000313" key="3">
    <source>
        <dbReference type="Proteomes" id="UP001454036"/>
    </source>
</evidence>
<feature type="compositionally biased region" description="Pro residues" evidence="1">
    <location>
        <begin position="8"/>
        <end position="22"/>
    </location>
</feature>
<evidence type="ECO:0000256" key="1">
    <source>
        <dbReference type="SAM" id="MobiDB-lite"/>
    </source>
</evidence>
<organism evidence="2 3">
    <name type="scientific">Lithospermum erythrorhizon</name>
    <name type="common">Purple gromwell</name>
    <name type="synonym">Lithospermum officinale var. erythrorhizon</name>
    <dbReference type="NCBI Taxonomy" id="34254"/>
    <lineage>
        <taxon>Eukaryota</taxon>
        <taxon>Viridiplantae</taxon>
        <taxon>Streptophyta</taxon>
        <taxon>Embryophyta</taxon>
        <taxon>Tracheophyta</taxon>
        <taxon>Spermatophyta</taxon>
        <taxon>Magnoliopsida</taxon>
        <taxon>eudicotyledons</taxon>
        <taxon>Gunneridae</taxon>
        <taxon>Pentapetalae</taxon>
        <taxon>asterids</taxon>
        <taxon>lamiids</taxon>
        <taxon>Boraginales</taxon>
        <taxon>Boraginaceae</taxon>
        <taxon>Boraginoideae</taxon>
        <taxon>Lithospermeae</taxon>
        <taxon>Lithospermum</taxon>
    </lineage>
</organism>
<sequence>MAGYEDAPPAPPPEGGGHPAPPVLALIKPFIPCTLNPTKVFSIPPPPNPHATSHNITIPPNHDLDQENAMHLTVLPCNP</sequence>
<gene>
    <name evidence="2" type="ORF">LIER_05864</name>
</gene>
<dbReference type="EMBL" id="BAABME010000825">
    <property type="protein sequence ID" value="GAA0145740.1"/>
    <property type="molecule type" value="Genomic_DNA"/>
</dbReference>
<protein>
    <submittedName>
        <fullName evidence="2">Uncharacterized protein</fullName>
    </submittedName>
</protein>
<keyword evidence="3" id="KW-1185">Reference proteome</keyword>
<reference evidence="2 3" key="1">
    <citation type="submission" date="2024-01" db="EMBL/GenBank/DDBJ databases">
        <title>The complete chloroplast genome sequence of Lithospermum erythrorhizon: insights into the phylogenetic relationship among Boraginaceae species and the maternal lineages of purple gromwells.</title>
        <authorList>
            <person name="Okada T."/>
            <person name="Watanabe K."/>
        </authorList>
    </citation>
    <scope>NUCLEOTIDE SEQUENCE [LARGE SCALE GENOMIC DNA]</scope>
</reference>
<comment type="caution">
    <text evidence="2">The sequence shown here is derived from an EMBL/GenBank/DDBJ whole genome shotgun (WGS) entry which is preliminary data.</text>
</comment>